<dbReference type="RefSeq" id="WP_147301174.1">
    <property type="nucleotide sequence ID" value="NZ_QREH01000001.1"/>
</dbReference>
<organism evidence="1 2">
    <name type="scientific">Citricoccus muralis</name>
    <dbReference type="NCBI Taxonomy" id="169134"/>
    <lineage>
        <taxon>Bacteria</taxon>
        <taxon>Bacillati</taxon>
        <taxon>Actinomycetota</taxon>
        <taxon>Actinomycetes</taxon>
        <taxon>Micrococcales</taxon>
        <taxon>Micrococcaceae</taxon>
        <taxon>Citricoccus</taxon>
    </lineage>
</organism>
<dbReference type="OrthoDB" id="9990907at2"/>
<protein>
    <submittedName>
        <fullName evidence="1">Uncharacterized protein</fullName>
    </submittedName>
</protein>
<comment type="caution">
    <text evidence="1">The sequence shown here is derived from an EMBL/GenBank/DDBJ whole genome shotgun (WGS) entry which is preliminary data.</text>
</comment>
<keyword evidence="2" id="KW-1185">Reference proteome</keyword>
<name>A0A3D9LA32_9MICC</name>
<evidence type="ECO:0000313" key="2">
    <source>
        <dbReference type="Proteomes" id="UP000256727"/>
    </source>
</evidence>
<sequence>MSELDPNVRQEVVRRVMVLGCEDWVRFREIEGIVLDVMTETAGITALDPDNSRDSGLATSLAVEVSVSMCDEGLLTPGRYESAGFCRWSERGDALRRRIMDHVRAPWTEPVACIVNVMFDPTKAGRQLLATAETVADTPRPMD</sequence>
<reference evidence="1 2" key="1">
    <citation type="submission" date="2018-07" db="EMBL/GenBank/DDBJ databases">
        <title>Sequencing the genomes of 1000 actinobacteria strains.</title>
        <authorList>
            <person name="Klenk H.-P."/>
        </authorList>
    </citation>
    <scope>NUCLEOTIDE SEQUENCE [LARGE SCALE GENOMIC DNA]</scope>
    <source>
        <strain evidence="1 2">DSM 14442</strain>
    </source>
</reference>
<dbReference type="Proteomes" id="UP000256727">
    <property type="component" value="Unassembled WGS sequence"/>
</dbReference>
<dbReference type="AlphaFoldDB" id="A0A3D9LA32"/>
<accession>A0A3D9LA32</accession>
<dbReference type="EMBL" id="QREH01000001">
    <property type="protein sequence ID" value="REE03219.1"/>
    <property type="molecule type" value="Genomic_DNA"/>
</dbReference>
<gene>
    <name evidence="1" type="ORF">C8E99_1023</name>
</gene>
<evidence type="ECO:0000313" key="1">
    <source>
        <dbReference type="EMBL" id="REE03219.1"/>
    </source>
</evidence>
<proteinExistence type="predicted"/>